<reference evidence="1" key="2">
    <citation type="submission" date="2014-09" db="EMBL/GenBank/DDBJ databases">
        <title>Criblamydia sequanensis harbors a mega-plasmid encoding arsenite resistance.</title>
        <authorList>
            <person name="Bertelli C."/>
            <person name="Goesmann A."/>
            <person name="Greub G."/>
        </authorList>
    </citation>
    <scope>NUCLEOTIDE SEQUENCE [LARGE SCALE GENOMIC DNA]</scope>
    <source>
        <strain evidence="1">CRIB-18</strain>
        <plasmid evidence="1">1</plasmid>
    </source>
</reference>
<dbReference type="AlphaFoldDB" id="A0A090E4D0"/>
<evidence type="ECO:0000313" key="1">
    <source>
        <dbReference type="EMBL" id="CDR35330.1"/>
    </source>
</evidence>
<organism evidence="1">
    <name type="scientific">Candidatus Criblamydia sequanensis CRIB-18</name>
    <dbReference type="NCBI Taxonomy" id="1437425"/>
    <lineage>
        <taxon>Bacteria</taxon>
        <taxon>Pseudomonadati</taxon>
        <taxon>Chlamydiota</taxon>
        <taxon>Chlamydiia</taxon>
        <taxon>Parachlamydiales</taxon>
        <taxon>Candidatus Criblamydiaceae</taxon>
        <taxon>Candidatus Criblamydia</taxon>
    </lineage>
</organism>
<sequence length="59" mass="6774">MDCFISGNPSSWLAGHPAGWFYSLLSIFPNGWMSVQIPKKNIFHLEDGIFLKISKERFN</sequence>
<reference evidence="1" key="1">
    <citation type="submission" date="2013-12" db="EMBL/GenBank/DDBJ databases">
        <authorList>
            <person name="Li W."/>
            <person name="Chetelat R.T."/>
        </authorList>
    </citation>
    <scope>NUCLEOTIDE SEQUENCE</scope>
    <source>
        <strain evidence="1">CRIB-18</strain>
        <plasmid evidence="1">1</plasmid>
    </source>
</reference>
<keyword evidence="1" id="KW-0614">Plasmid</keyword>
<dbReference type="RefSeq" id="WP_176454850.1">
    <property type="nucleotide sequence ID" value="NZ_LK031773.1"/>
</dbReference>
<name>A0A090E4D0_9BACT</name>
<protein>
    <submittedName>
        <fullName evidence="1">Uncharacterized protein</fullName>
    </submittedName>
</protein>
<gene>
    <name evidence="1" type="ORF">CSEC_p0059</name>
</gene>
<geneLocation type="plasmid" evidence="1">
    <name>1</name>
</geneLocation>
<proteinExistence type="predicted"/>
<accession>A0A090E4D0</accession>
<dbReference type="EMBL" id="LK031773">
    <property type="protein sequence ID" value="CDR35330.1"/>
    <property type="molecule type" value="Genomic_DNA"/>
</dbReference>